<keyword evidence="1" id="KW-0472">Membrane</keyword>
<name>A0AA40CW74_9PEZI</name>
<proteinExistence type="predicted"/>
<feature type="transmembrane region" description="Helical" evidence="1">
    <location>
        <begin position="91"/>
        <end position="110"/>
    </location>
</feature>
<dbReference type="Proteomes" id="UP001174936">
    <property type="component" value="Unassembled WGS sequence"/>
</dbReference>
<protein>
    <recommendedName>
        <fullName evidence="4">Transmembrane protein</fullName>
    </recommendedName>
</protein>
<evidence type="ECO:0000313" key="2">
    <source>
        <dbReference type="EMBL" id="KAK0651458.1"/>
    </source>
</evidence>
<dbReference type="AlphaFoldDB" id="A0AA40CW74"/>
<organism evidence="2 3">
    <name type="scientific">Cercophora newfieldiana</name>
    <dbReference type="NCBI Taxonomy" id="92897"/>
    <lineage>
        <taxon>Eukaryota</taxon>
        <taxon>Fungi</taxon>
        <taxon>Dikarya</taxon>
        <taxon>Ascomycota</taxon>
        <taxon>Pezizomycotina</taxon>
        <taxon>Sordariomycetes</taxon>
        <taxon>Sordariomycetidae</taxon>
        <taxon>Sordariales</taxon>
        <taxon>Lasiosphaeriaceae</taxon>
        <taxon>Cercophora</taxon>
    </lineage>
</organism>
<evidence type="ECO:0000256" key="1">
    <source>
        <dbReference type="SAM" id="Phobius"/>
    </source>
</evidence>
<evidence type="ECO:0000313" key="3">
    <source>
        <dbReference type="Proteomes" id="UP001174936"/>
    </source>
</evidence>
<dbReference type="EMBL" id="JAULSV010000002">
    <property type="protein sequence ID" value="KAK0651458.1"/>
    <property type="molecule type" value="Genomic_DNA"/>
</dbReference>
<accession>A0AA40CW74</accession>
<keyword evidence="1" id="KW-0812">Transmembrane</keyword>
<gene>
    <name evidence="2" type="ORF">B0T16DRAFT_79838</name>
</gene>
<keyword evidence="1" id="KW-1133">Transmembrane helix</keyword>
<sequence>MSLLGTSKPSVFRRTGRNGGLWNSGEEIPFLGCFIILCFFGSFFLSLIEVGDDVEVWQFDFEGPVLALVPLDTVITPPCDHIDERLHVHRWCLSFFSSKFCGVLLFFLSWEWLAFLYPTVCCL</sequence>
<reference evidence="2" key="1">
    <citation type="submission" date="2023-06" db="EMBL/GenBank/DDBJ databases">
        <title>Genome-scale phylogeny and comparative genomics of the fungal order Sordariales.</title>
        <authorList>
            <consortium name="Lawrence Berkeley National Laboratory"/>
            <person name="Hensen N."/>
            <person name="Bonometti L."/>
            <person name="Westerberg I."/>
            <person name="Brannstrom I.O."/>
            <person name="Guillou S."/>
            <person name="Cros-Aarteil S."/>
            <person name="Calhoun S."/>
            <person name="Haridas S."/>
            <person name="Kuo A."/>
            <person name="Mondo S."/>
            <person name="Pangilinan J."/>
            <person name="Riley R."/>
            <person name="Labutti K."/>
            <person name="Andreopoulos B."/>
            <person name="Lipzen A."/>
            <person name="Chen C."/>
            <person name="Yanf M."/>
            <person name="Daum C."/>
            <person name="Ng V."/>
            <person name="Clum A."/>
            <person name="Steindorff A."/>
            <person name="Ohm R."/>
            <person name="Martin F."/>
            <person name="Silar P."/>
            <person name="Natvig D."/>
            <person name="Lalanne C."/>
            <person name="Gautier V."/>
            <person name="Ament-Velasquez S.L."/>
            <person name="Kruys A."/>
            <person name="Hutchinson M.I."/>
            <person name="Powell A.J."/>
            <person name="Barry K."/>
            <person name="Miller A.N."/>
            <person name="Grigoriev I.V."/>
            <person name="Debuchy R."/>
            <person name="Gladieux P."/>
            <person name="Thoren M.H."/>
            <person name="Johannesson H."/>
        </authorList>
    </citation>
    <scope>NUCLEOTIDE SEQUENCE</scope>
    <source>
        <strain evidence="2">SMH2532-1</strain>
    </source>
</reference>
<keyword evidence="3" id="KW-1185">Reference proteome</keyword>
<comment type="caution">
    <text evidence="2">The sequence shown here is derived from an EMBL/GenBank/DDBJ whole genome shotgun (WGS) entry which is preliminary data.</text>
</comment>
<feature type="transmembrane region" description="Helical" evidence="1">
    <location>
        <begin position="28"/>
        <end position="48"/>
    </location>
</feature>
<evidence type="ECO:0008006" key="4">
    <source>
        <dbReference type="Google" id="ProtNLM"/>
    </source>
</evidence>